<feature type="chain" id="PRO_5007799915" evidence="2">
    <location>
        <begin position="18"/>
        <end position="396"/>
    </location>
</feature>
<keyword evidence="1" id="KW-0472">Membrane</keyword>
<comment type="caution">
    <text evidence="4">The sequence shown here is derived from an EMBL/GenBank/DDBJ whole genome shotgun (WGS) entry which is preliminary data.</text>
</comment>
<gene>
    <name evidence="4" type="ORF">QR46_4706</name>
</gene>
<dbReference type="InterPro" id="IPR005127">
    <property type="entry name" value="Giardia_VSP"/>
</dbReference>
<feature type="transmembrane region" description="Helical" evidence="1">
    <location>
        <begin position="351"/>
        <end position="375"/>
    </location>
</feature>
<dbReference type="SMART" id="SM00261">
    <property type="entry name" value="FU"/>
    <property type="match status" value="3"/>
</dbReference>
<evidence type="ECO:0000313" key="4">
    <source>
        <dbReference type="EMBL" id="KWX11333.1"/>
    </source>
</evidence>
<feature type="domain" description="EGF-like" evidence="3">
    <location>
        <begin position="112"/>
        <end position="149"/>
    </location>
</feature>
<dbReference type="InterPro" id="IPR006212">
    <property type="entry name" value="Furin_repeat"/>
</dbReference>
<name>A0A132NMM3_GIAIN</name>
<dbReference type="InterPro" id="IPR052798">
    <property type="entry name" value="Giardia_VSA"/>
</dbReference>
<feature type="domain" description="EGF-like" evidence="3">
    <location>
        <begin position="151"/>
        <end position="190"/>
    </location>
</feature>
<keyword evidence="2" id="KW-0732">Signal</keyword>
<evidence type="ECO:0000256" key="1">
    <source>
        <dbReference type="SAM" id="Phobius"/>
    </source>
</evidence>
<evidence type="ECO:0000256" key="2">
    <source>
        <dbReference type="SAM" id="SignalP"/>
    </source>
</evidence>
<protein>
    <submittedName>
        <fullName evidence="4">Variant-specific surface protein</fullName>
    </submittedName>
</protein>
<dbReference type="AlphaFoldDB" id="A0A132NMM3"/>
<feature type="domain" description="EGF-like" evidence="3">
    <location>
        <begin position="261"/>
        <end position="293"/>
    </location>
</feature>
<dbReference type="Proteomes" id="UP000070089">
    <property type="component" value="Unassembled WGS sequence"/>
</dbReference>
<dbReference type="InterPro" id="IPR009030">
    <property type="entry name" value="Growth_fac_rcpt_cys_sf"/>
</dbReference>
<dbReference type="OrthoDB" id="430044at2759"/>
<dbReference type="Pfam" id="PF03302">
    <property type="entry name" value="VSP"/>
    <property type="match status" value="1"/>
</dbReference>
<sequence length="396" mass="40663">MSGKFLLIGIILQLARAVRVAGGDCESGKFPVANPDSSNTCAPCNDSNKGGIGHCMECSVLPPKARSSAVFIKCTKCSTNTLSPLGDACLADCPYGSYETTTTPDNTRVCIPCHPSCARCNNNAGAAFCTSCYPGFVLSHPNGPFGTCIPECTEEFSANCETGYCTADIVGSKYCSKCKSGFAPMNGVCVLAETTRVALDGCPSKEDGVCASCANTYLLQSGGCYNTQTFPAHLICTKTDNNGKCSQCANTLSPSNGVCPACPAGCSKCSGSSGSQTCSACLAGYYLSTDKCVKCTENSTNGGNTITGVKDCVSCTAPTSNSGTVTCYVTQEPTVDPAGPSANKGGLSNGVIASISVIAVLVVGALISFICWWFLCKTKRAGVSSNTMTLIRSKSA</sequence>
<keyword evidence="1" id="KW-0812">Transmembrane</keyword>
<dbReference type="CDD" id="cd00064">
    <property type="entry name" value="FU"/>
    <property type="match status" value="1"/>
</dbReference>
<dbReference type="InterPro" id="IPR000742">
    <property type="entry name" value="EGF"/>
</dbReference>
<reference evidence="4 5" key="1">
    <citation type="journal article" date="2015" name="Mol. Biochem. Parasitol.">
        <title>Identification of polymorphic genes for use in assemblage B genotyping assays through comparative genomics of multiple assemblage B Giardia duodenalis isolates.</title>
        <authorList>
            <person name="Wielinga C."/>
            <person name="Thompson R.C."/>
            <person name="Monis P."/>
            <person name="Ryan U."/>
        </authorList>
    </citation>
    <scope>NUCLEOTIDE SEQUENCE [LARGE SCALE GENOMIC DNA]</scope>
    <source>
        <strain evidence="4 5">BAH15c1</strain>
    </source>
</reference>
<dbReference type="Gene3D" id="2.10.220.10">
    <property type="entry name" value="Hormone Receptor, Insulin-like Growth Factor Receptor 1, Chain A, domain 2"/>
    <property type="match status" value="1"/>
</dbReference>
<evidence type="ECO:0000313" key="5">
    <source>
        <dbReference type="Proteomes" id="UP000070089"/>
    </source>
</evidence>
<dbReference type="VEuPathDB" id="GiardiaDB:QR46_4706"/>
<dbReference type="SUPFAM" id="SSF57184">
    <property type="entry name" value="Growth factor receptor domain"/>
    <property type="match status" value="2"/>
</dbReference>
<proteinExistence type="predicted"/>
<dbReference type="SMART" id="SM00181">
    <property type="entry name" value="EGF"/>
    <property type="match status" value="3"/>
</dbReference>
<evidence type="ECO:0000259" key="3">
    <source>
        <dbReference type="SMART" id="SM00181"/>
    </source>
</evidence>
<dbReference type="PANTHER" id="PTHR23275">
    <property type="entry name" value="CABRIOLET.-RELATED"/>
    <property type="match status" value="1"/>
</dbReference>
<dbReference type="EMBL" id="JXTI01000206">
    <property type="protein sequence ID" value="KWX11333.1"/>
    <property type="molecule type" value="Genomic_DNA"/>
</dbReference>
<organism evidence="4 5">
    <name type="scientific">Giardia duodenalis assemblage B</name>
    <dbReference type="NCBI Taxonomy" id="1394984"/>
    <lineage>
        <taxon>Eukaryota</taxon>
        <taxon>Metamonada</taxon>
        <taxon>Diplomonadida</taxon>
        <taxon>Hexamitidae</taxon>
        <taxon>Giardiinae</taxon>
        <taxon>Giardia</taxon>
    </lineage>
</organism>
<feature type="signal peptide" evidence="2">
    <location>
        <begin position="1"/>
        <end position="17"/>
    </location>
</feature>
<dbReference type="PANTHER" id="PTHR23275:SF100">
    <property type="entry name" value="EGF-LIKE DOMAIN-CONTAINING PROTEIN"/>
    <property type="match status" value="1"/>
</dbReference>
<keyword evidence="1" id="KW-1133">Transmembrane helix</keyword>
<accession>A0A132NMM3</accession>